<evidence type="ECO:0000313" key="2">
    <source>
        <dbReference type="Proteomes" id="UP000187550"/>
    </source>
</evidence>
<reference evidence="2" key="1">
    <citation type="submission" date="2017-01" db="EMBL/GenBank/DDBJ databases">
        <authorList>
            <person name="Varghese N."/>
            <person name="Submissions S."/>
        </authorList>
    </citation>
    <scope>NUCLEOTIDE SEQUENCE [LARGE SCALE GENOMIC DNA]</scope>
    <source>
        <strain evidence="2">MNA4</strain>
    </source>
</reference>
<organism evidence="1 2">
    <name type="scientific">Edaphobacillus lindanitolerans</name>
    <dbReference type="NCBI Taxonomy" id="550447"/>
    <lineage>
        <taxon>Bacteria</taxon>
        <taxon>Bacillati</taxon>
        <taxon>Bacillota</taxon>
        <taxon>Bacilli</taxon>
        <taxon>Bacillales</taxon>
        <taxon>Bacillaceae</taxon>
        <taxon>Edaphobacillus</taxon>
    </lineage>
</organism>
<dbReference type="RefSeq" id="WP_076759625.1">
    <property type="nucleotide sequence ID" value="NZ_FTPL01000004.1"/>
</dbReference>
<accession>A0A1U7PT81</accession>
<sequence length="182" mass="20857">MNADIIDLIKSFEGIIGAVLGSVLTLITTHLLKKAGGLTSNINIDNVNITEDKDGFFKNVESLKEADHAKVELVVDFYNSSEIYKSISDIKVDFYDGKKLIYSIPLSDSDTRKTGKIFTAFDEFEYLNVAPNELVKKKLFFEFNQNNIEILKITTHFSIRYSIHKNSAKRKREIKKKFFIDF</sequence>
<evidence type="ECO:0000313" key="1">
    <source>
        <dbReference type="EMBL" id="SIT91607.1"/>
    </source>
</evidence>
<proteinExistence type="predicted"/>
<gene>
    <name evidence="1" type="ORF">SAMN05428946_2711</name>
</gene>
<keyword evidence="2" id="KW-1185">Reference proteome</keyword>
<dbReference type="Proteomes" id="UP000187550">
    <property type="component" value="Unassembled WGS sequence"/>
</dbReference>
<name>A0A1U7PT81_9BACI</name>
<dbReference type="AlphaFoldDB" id="A0A1U7PT81"/>
<dbReference type="OrthoDB" id="2989950at2"/>
<protein>
    <submittedName>
        <fullName evidence="1">Uncharacterized protein</fullName>
    </submittedName>
</protein>
<dbReference type="EMBL" id="FTPL01000004">
    <property type="protein sequence ID" value="SIT91607.1"/>
    <property type="molecule type" value="Genomic_DNA"/>
</dbReference>
<dbReference type="STRING" id="550447.SAMN05428946_2711"/>